<dbReference type="InterPro" id="IPR003593">
    <property type="entry name" value="AAA+_ATPase"/>
</dbReference>
<dbReference type="SUPFAM" id="SSF52540">
    <property type="entry name" value="P-loop containing nucleoside triphosphate hydrolases"/>
    <property type="match status" value="1"/>
</dbReference>
<dbReference type="SMART" id="SM00382">
    <property type="entry name" value="AAA"/>
    <property type="match status" value="1"/>
</dbReference>
<dbReference type="InterPro" id="IPR017871">
    <property type="entry name" value="ABC_transporter-like_CS"/>
</dbReference>
<dbReference type="EMBL" id="OBDO01000003">
    <property type="protein sequence ID" value="SNX96284.1"/>
    <property type="molecule type" value="Genomic_DNA"/>
</dbReference>
<dbReference type="InterPro" id="IPR003439">
    <property type="entry name" value="ABC_transporter-like_ATP-bd"/>
</dbReference>
<protein>
    <submittedName>
        <fullName evidence="5">NitT/TauT family transport system ATP-binding protein</fullName>
    </submittedName>
</protein>
<dbReference type="Proteomes" id="UP000219514">
    <property type="component" value="Unassembled WGS sequence"/>
</dbReference>
<dbReference type="PANTHER" id="PTHR42788">
    <property type="entry name" value="TAURINE IMPORT ATP-BINDING PROTEIN-RELATED"/>
    <property type="match status" value="1"/>
</dbReference>
<keyword evidence="3 5" id="KW-0067">ATP-binding</keyword>
<accession>A0A285EDJ9</accession>
<dbReference type="InterPro" id="IPR027417">
    <property type="entry name" value="P-loop_NTPase"/>
</dbReference>
<dbReference type="PROSITE" id="PS50893">
    <property type="entry name" value="ABC_TRANSPORTER_2"/>
    <property type="match status" value="1"/>
</dbReference>
<reference evidence="5 6" key="1">
    <citation type="submission" date="2017-09" db="EMBL/GenBank/DDBJ databases">
        <authorList>
            <person name="Ehlers B."/>
            <person name="Leendertz F.H."/>
        </authorList>
    </citation>
    <scope>NUCLEOTIDE SEQUENCE [LARGE SCALE GENOMIC DNA]</scope>
    <source>
        <strain evidence="5 6">DSM 46844</strain>
    </source>
</reference>
<evidence type="ECO:0000259" key="4">
    <source>
        <dbReference type="PROSITE" id="PS50893"/>
    </source>
</evidence>
<dbReference type="PANTHER" id="PTHR42788:SF13">
    <property type="entry name" value="ALIPHATIC SULFONATES IMPORT ATP-BINDING PROTEIN SSUB"/>
    <property type="match status" value="1"/>
</dbReference>
<dbReference type="PROSITE" id="PS00211">
    <property type="entry name" value="ABC_TRANSPORTER_1"/>
    <property type="match status" value="1"/>
</dbReference>
<evidence type="ECO:0000313" key="6">
    <source>
        <dbReference type="Proteomes" id="UP000219514"/>
    </source>
</evidence>
<evidence type="ECO:0000313" key="5">
    <source>
        <dbReference type="EMBL" id="SNX96284.1"/>
    </source>
</evidence>
<dbReference type="Pfam" id="PF00005">
    <property type="entry name" value="ABC_tran"/>
    <property type="match status" value="1"/>
</dbReference>
<organism evidence="5 6">
    <name type="scientific">Geodermatophilus sabuli</name>
    <dbReference type="NCBI Taxonomy" id="1564158"/>
    <lineage>
        <taxon>Bacteria</taxon>
        <taxon>Bacillati</taxon>
        <taxon>Actinomycetota</taxon>
        <taxon>Actinomycetes</taxon>
        <taxon>Geodermatophilales</taxon>
        <taxon>Geodermatophilaceae</taxon>
        <taxon>Geodermatophilus</taxon>
    </lineage>
</organism>
<keyword evidence="1" id="KW-0813">Transport</keyword>
<dbReference type="AlphaFoldDB" id="A0A285EDJ9"/>
<keyword evidence="2" id="KW-0547">Nucleotide-binding</keyword>
<keyword evidence="6" id="KW-1185">Reference proteome</keyword>
<evidence type="ECO:0000256" key="2">
    <source>
        <dbReference type="ARBA" id="ARBA00022741"/>
    </source>
</evidence>
<evidence type="ECO:0000256" key="1">
    <source>
        <dbReference type="ARBA" id="ARBA00022448"/>
    </source>
</evidence>
<dbReference type="InterPro" id="IPR050166">
    <property type="entry name" value="ABC_transporter_ATP-bind"/>
</dbReference>
<name>A0A285EDJ9_9ACTN</name>
<evidence type="ECO:0000256" key="3">
    <source>
        <dbReference type="ARBA" id="ARBA00022840"/>
    </source>
</evidence>
<feature type="domain" description="ABC transporter" evidence="4">
    <location>
        <begin position="27"/>
        <end position="257"/>
    </location>
</feature>
<gene>
    <name evidence="5" type="ORF">SAMN06893097_103453</name>
</gene>
<proteinExistence type="predicted"/>
<dbReference type="GO" id="GO:0016887">
    <property type="term" value="F:ATP hydrolysis activity"/>
    <property type="evidence" value="ECO:0007669"/>
    <property type="project" value="InterPro"/>
</dbReference>
<dbReference type="GO" id="GO:0005524">
    <property type="term" value="F:ATP binding"/>
    <property type="evidence" value="ECO:0007669"/>
    <property type="project" value="UniProtKB-KW"/>
</dbReference>
<sequence>MTTNGSLLSGEVNLMSNAVDGVTPPFLDLRDIVIKHGDRTAVDGVDLTVAPGEFLALLGPSGCGKSTLLHVLAGLRRAHSGELRLNGSPAAADLSGKLRVGYVFQDHRLLPWRTVAQNITIAMKSAGVPKDEWDARIDRYLGMLRVGEYRDSWPMRLSGGQRQRVSIARALAVDPDVVLMDEPFSGLDEVTARAMRLELSRLREVSSVPTVFVTHSIKEALFLADRVVTLSHGPARVLKELSVSLPRPRQYEDPEFARLEASVVADVLKEWELTDAAPGAPERRAS</sequence>
<dbReference type="Gene3D" id="3.40.50.300">
    <property type="entry name" value="P-loop containing nucleotide triphosphate hydrolases"/>
    <property type="match status" value="1"/>
</dbReference>